<dbReference type="PANTHER" id="PTHR16074:SF4">
    <property type="entry name" value="BARDET-BIEDL SYNDROME 7 PROTEIN"/>
    <property type="match status" value="1"/>
</dbReference>
<dbReference type="EMBL" id="HBHY01006496">
    <property type="protein sequence ID" value="CAE0132888.1"/>
    <property type="molecule type" value="Transcribed_RNA"/>
</dbReference>
<proteinExistence type="predicted"/>
<dbReference type="AlphaFoldDB" id="A0A7S3F885"/>
<accession>A0A7S3F885</accession>
<sequence>MYANKGGGEALIGLGAGHFSVKDRLTMNEDATCTLVLETPMPLLAVALKADVPVQLVEVKDNAPIVARTSPPPGSPYHMLATFRMQDARNRFETRLRVAEGTGGTITAHVIPRKPPMSGEVCLYQIKPLCLHRRVTVDPAELADVPMSMLTITGAFSMAVVHAWVAACVPEVPARPPAEDERELVFVHGMVGTHLVVRYSTGRATFASESASTISCVRECITGSATRSGERVDIQFKLEPASVQRSLELLEPRLLEQAELAHRVKLLEALKELTLNEEGTQYLDEDHRATLEAEEALAQHQENAKHVLQFLREIARKLFVDWNILRGVNVKHRLAELDRALEEGSLEGLRAMLLADR</sequence>
<dbReference type="GO" id="GO:0034464">
    <property type="term" value="C:BBSome"/>
    <property type="evidence" value="ECO:0007669"/>
    <property type="project" value="TreeGrafter"/>
</dbReference>
<reference evidence="4" key="1">
    <citation type="submission" date="2021-01" db="EMBL/GenBank/DDBJ databases">
        <authorList>
            <person name="Corre E."/>
            <person name="Pelletier E."/>
            <person name="Niang G."/>
            <person name="Scheremetjew M."/>
            <person name="Finn R."/>
            <person name="Kale V."/>
            <person name="Holt S."/>
            <person name="Cochrane G."/>
            <person name="Meng A."/>
            <person name="Brown T."/>
            <person name="Cohen L."/>
        </authorList>
    </citation>
    <scope>NUCLEOTIDE SEQUENCE</scope>
    <source>
        <strain evidence="4">RCC927</strain>
    </source>
</reference>
<evidence type="ECO:0000259" key="2">
    <source>
        <dbReference type="Pfam" id="PF23360"/>
    </source>
</evidence>
<dbReference type="GO" id="GO:0016020">
    <property type="term" value="C:membrane"/>
    <property type="evidence" value="ECO:0007669"/>
    <property type="project" value="TreeGrafter"/>
</dbReference>
<dbReference type="Pfam" id="PF23360">
    <property type="entry name" value="BBS7_GAE"/>
    <property type="match status" value="1"/>
</dbReference>
<dbReference type="InterPro" id="IPR056333">
    <property type="entry name" value="BBS7_pf_dom"/>
</dbReference>
<gene>
    <name evidence="4" type="ORF">PSIN1315_LOCUS4189</name>
</gene>
<dbReference type="Pfam" id="PF23349">
    <property type="entry name" value="BBS7_hp"/>
    <property type="match status" value="1"/>
</dbReference>
<organism evidence="4">
    <name type="scientific">Prasinoderma singulare</name>
    <dbReference type="NCBI Taxonomy" id="676789"/>
    <lineage>
        <taxon>Eukaryota</taxon>
        <taxon>Viridiplantae</taxon>
        <taxon>Prasinodermophyta</taxon>
        <taxon>Prasinodermophyceae</taxon>
        <taxon>Prasinodermales</taxon>
        <taxon>Prasinodermaceae</taxon>
        <taxon>Prasinoderma</taxon>
    </lineage>
</organism>
<evidence type="ECO:0000259" key="1">
    <source>
        <dbReference type="Pfam" id="PF23349"/>
    </source>
</evidence>
<dbReference type="GO" id="GO:0036064">
    <property type="term" value="C:ciliary basal body"/>
    <property type="evidence" value="ECO:0007669"/>
    <property type="project" value="TreeGrafter"/>
</dbReference>
<protein>
    <submittedName>
        <fullName evidence="4">Uncharacterized protein</fullName>
    </submittedName>
</protein>
<dbReference type="PANTHER" id="PTHR16074">
    <property type="entry name" value="BARDET-BIEDL SYNDROME 7 PROTEIN"/>
    <property type="match status" value="1"/>
</dbReference>
<dbReference type="GO" id="GO:0008104">
    <property type="term" value="P:intracellular protein localization"/>
    <property type="evidence" value="ECO:0007669"/>
    <property type="project" value="TreeGrafter"/>
</dbReference>
<feature type="domain" description="BBS7 platform" evidence="3">
    <location>
        <begin position="143"/>
        <end position="236"/>
    </location>
</feature>
<dbReference type="Pfam" id="PF23361">
    <property type="entry name" value="BBS7_pf"/>
    <property type="match status" value="1"/>
</dbReference>
<dbReference type="InterPro" id="IPR056334">
    <property type="entry name" value="BBS7_GAE_dom"/>
</dbReference>
<dbReference type="GO" id="GO:0005930">
    <property type="term" value="C:axoneme"/>
    <property type="evidence" value="ECO:0007669"/>
    <property type="project" value="TreeGrafter"/>
</dbReference>
<feature type="domain" description="BBS7 GAE" evidence="2">
    <location>
        <begin position="18"/>
        <end position="124"/>
    </location>
</feature>
<dbReference type="InterPro" id="IPR056335">
    <property type="entry name" value="BBS7_hairpin"/>
</dbReference>
<name>A0A7S3F885_9VIRI</name>
<feature type="domain" description="BBS7 helical hairpin" evidence="1">
    <location>
        <begin position="241"/>
        <end position="350"/>
    </location>
</feature>
<evidence type="ECO:0000259" key="3">
    <source>
        <dbReference type="Pfam" id="PF23361"/>
    </source>
</evidence>
<dbReference type="GO" id="GO:0060271">
    <property type="term" value="P:cilium assembly"/>
    <property type="evidence" value="ECO:0007669"/>
    <property type="project" value="TreeGrafter"/>
</dbReference>
<evidence type="ECO:0000313" key="4">
    <source>
        <dbReference type="EMBL" id="CAE0132888.1"/>
    </source>
</evidence>